<keyword evidence="2" id="KW-0812">Transmembrane</keyword>
<dbReference type="Proteomes" id="UP001445076">
    <property type="component" value="Unassembled WGS sequence"/>
</dbReference>
<reference evidence="3 4" key="1">
    <citation type="journal article" date="2024" name="BMC Genomics">
        <title>Genome assembly of redclaw crayfish (Cherax quadricarinatus) provides insights into its immune adaptation and hypoxia tolerance.</title>
        <authorList>
            <person name="Liu Z."/>
            <person name="Zheng J."/>
            <person name="Li H."/>
            <person name="Fang K."/>
            <person name="Wang S."/>
            <person name="He J."/>
            <person name="Zhou D."/>
            <person name="Weng S."/>
            <person name="Chi M."/>
            <person name="Gu Z."/>
            <person name="He J."/>
            <person name="Li F."/>
            <person name="Wang M."/>
        </authorList>
    </citation>
    <scope>NUCLEOTIDE SEQUENCE [LARGE SCALE GENOMIC DNA]</scope>
    <source>
        <strain evidence="3">ZL_2023a</strain>
    </source>
</reference>
<organism evidence="3 4">
    <name type="scientific">Cherax quadricarinatus</name>
    <name type="common">Australian red claw crayfish</name>
    <dbReference type="NCBI Taxonomy" id="27406"/>
    <lineage>
        <taxon>Eukaryota</taxon>
        <taxon>Metazoa</taxon>
        <taxon>Ecdysozoa</taxon>
        <taxon>Arthropoda</taxon>
        <taxon>Crustacea</taxon>
        <taxon>Multicrustacea</taxon>
        <taxon>Malacostraca</taxon>
        <taxon>Eumalacostraca</taxon>
        <taxon>Eucarida</taxon>
        <taxon>Decapoda</taxon>
        <taxon>Pleocyemata</taxon>
        <taxon>Astacidea</taxon>
        <taxon>Parastacoidea</taxon>
        <taxon>Parastacidae</taxon>
        <taxon>Cherax</taxon>
    </lineage>
</organism>
<keyword evidence="2" id="KW-0472">Membrane</keyword>
<gene>
    <name evidence="3" type="ORF">OTU49_015984</name>
</gene>
<keyword evidence="4" id="KW-1185">Reference proteome</keyword>
<feature type="transmembrane region" description="Helical" evidence="2">
    <location>
        <begin position="37"/>
        <end position="55"/>
    </location>
</feature>
<keyword evidence="2" id="KW-1133">Transmembrane helix</keyword>
<feature type="region of interest" description="Disordered" evidence="1">
    <location>
        <begin position="59"/>
        <end position="90"/>
    </location>
</feature>
<feature type="compositionally biased region" description="Acidic residues" evidence="1">
    <location>
        <begin position="61"/>
        <end position="78"/>
    </location>
</feature>
<evidence type="ECO:0000256" key="1">
    <source>
        <dbReference type="SAM" id="MobiDB-lite"/>
    </source>
</evidence>
<feature type="non-terminal residue" evidence="3">
    <location>
        <position position="1"/>
    </location>
</feature>
<evidence type="ECO:0000313" key="3">
    <source>
        <dbReference type="EMBL" id="KAK8748772.1"/>
    </source>
</evidence>
<accession>A0AAW0XWJ9</accession>
<evidence type="ECO:0000313" key="4">
    <source>
        <dbReference type="Proteomes" id="UP001445076"/>
    </source>
</evidence>
<proteinExistence type="predicted"/>
<name>A0AAW0XWJ9_CHEQU</name>
<dbReference type="EMBL" id="JARKIK010000011">
    <property type="protein sequence ID" value="KAK8748772.1"/>
    <property type="molecule type" value="Genomic_DNA"/>
</dbReference>
<evidence type="ECO:0000256" key="2">
    <source>
        <dbReference type="SAM" id="Phobius"/>
    </source>
</evidence>
<dbReference type="AlphaFoldDB" id="A0AAW0XWJ9"/>
<comment type="caution">
    <text evidence="3">The sequence shown here is derived from an EMBL/GenBank/DDBJ whole genome shotgun (WGS) entry which is preliminary data.</text>
</comment>
<protein>
    <submittedName>
        <fullName evidence="3">Uncharacterized protein</fullName>
    </submittedName>
</protein>
<sequence length="133" mass="14292">GVTGVTASTTPADTYINSLPSSATGMKRCVPSFSLRGMPLVLLISLVCVVGVMGMPQDSSTETDDDYNDPGAPLDDDTNTSGDGEDGARHKRHYPVKFCRGVPPYSPFWTPGLDHWCKVNCAKGNCNYKRCVC</sequence>